<dbReference type="RefSeq" id="WP_091273137.1">
    <property type="nucleotide sequence ID" value="NZ_FAOZ01000004.1"/>
</dbReference>
<proteinExistence type="predicted"/>
<evidence type="ECO:0000313" key="3">
    <source>
        <dbReference type="Proteomes" id="UP000198802"/>
    </source>
</evidence>
<dbReference type="InterPro" id="IPR037401">
    <property type="entry name" value="SnoaL-like"/>
</dbReference>
<accession>A0A0S4QIF5</accession>
<dbReference type="Proteomes" id="UP000198802">
    <property type="component" value="Unassembled WGS sequence"/>
</dbReference>
<protein>
    <submittedName>
        <fullName evidence="2">SnoaL-like domain-containing protein</fullName>
    </submittedName>
</protein>
<sequence>MVEDKVVVELQRHWEDGFNQYDLDLVMAPVAADIVFSSPFVPRLTGDPEKVTIQGYDAFRAYIDDSMRRVPDIRYAIQSSFVSTQTVVFVYTCSFTDGQIKTGADSIRLDRDGKIVEWRCHYSFNPAALDSLIQD</sequence>
<organism evidence="2 3">
    <name type="scientific">Parafrankia irregularis</name>
    <dbReference type="NCBI Taxonomy" id="795642"/>
    <lineage>
        <taxon>Bacteria</taxon>
        <taxon>Bacillati</taxon>
        <taxon>Actinomycetota</taxon>
        <taxon>Actinomycetes</taxon>
        <taxon>Frankiales</taxon>
        <taxon>Frankiaceae</taxon>
        <taxon>Parafrankia</taxon>
    </lineage>
</organism>
<dbReference type="InterPro" id="IPR032710">
    <property type="entry name" value="NTF2-like_dom_sf"/>
</dbReference>
<gene>
    <name evidence="2" type="ORF">Ga0074812_10498</name>
</gene>
<reference evidence="3" key="1">
    <citation type="submission" date="2015-11" db="EMBL/GenBank/DDBJ databases">
        <authorList>
            <person name="Varghese N."/>
        </authorList>
    </citation>
    <scope>NUCLEOTIDE SEQUENCE [LARGE SCALE GENOMIC DNA]</scope>
    <source>
        <strain evidence="3">DSM 45899</strain>
    </source>
</reference>
<dbReference type="AlphaFoldDB" id="A0A0S4QIF5"/>
<name>A0A0S4QIF5_9ACTN</name>
<keyword evidence="3" id="KW-1185">Reference proteome</keyword>
<dbReference type="Pfam" id="PF12680">
    <property type="entry name" value="SnoaL_2"/>
    <property type="match status" value="1"/>
</dbReference>
<dbReference type="EMBL" id="FAOZ01000004">
    <property type="protein sequence ID" value="CUU55017.1"/>
    <property type="molecule type" value="Genomic_DNA"/>
</dbReference>
<dbReference type="SUPFAM" id="SSF54427">
    <property type="entry name" value="NTF2-like"/>
    <property type="match status" value="1"/>
</dbReference>
<dbReference type="Gene3D" id="3.10.450.50">
    <property type="match status" value="1"/>
</dbReference>
<evidence type="ECO:0000313" key="2">
    <source>
        <dbReference type="EMBL" id="CUU55017.1"/>
    </source>
</evidence>
<evidence type="ECO:0000259" key="1">
    <source>
        <dbReference type="Pfam" id="PF12680"/>
    </source>
</evidence>
<feature type="domain" description="SnoaL-like" evidence="1">
    <location>
        <begin position="12"/>
        <end position="118"/>
    </location>
</feature>